<evidence type="ECO:0000256" key="1">
    <source>
        <dbReference type="SAM" id="MobiDB-lite"/>
    </source>
</evidence>
<dbReference type="RefSeq" id="WP_282546990.1">
    <property type="nucleotide sequence ID" value="NZ_JASCIQ010000060.1"/>
</dbReference>
<keyword evidence="3" id="KW-1185">Reference proteome</keyword>
<evidence type="ECO:0000313" key="2">
    <source>
        <dbReference type="EMBL" id="MDI3409120.1"/>
    </source>
</evidence>
<accession>A0ABT6SLQ6</accession>
<gene>
    <name evidence="2" type="ORF">QIS96_35545</name>
</gene>
<feature type="region of interest" description="Disordered" evidence="1">
    <location>
        <begin position="32"/>
        <end position="76"/>
    </location>
</feature>
<name>A0ABT6SLQ6_9ACTN</name>
<sequence>MSGGNLAYARLFRGGNDGTYEFGRNQIKRCDTAGVATRRRPSRRGTCRTSASPTPPSGYGRARTGPAVRLPADGSG</sequence>
<dbReference type="Proteomes" id="UP001223978">
    <property type="component" value="Unassembled WGS sequence"/>
</dbReference>
<proteinExistence type="predicted"/>
<feature type="compositionally biased region" description="Basic residues" evidence="1">
    <location>
        <begin position="37"/>
        <end position="46"/>
    </location>
</feature>
<reference evidence="2 3" key="1">
    <citation type="submission" date="2023-05" db="EMBL/GenBank/DDBJ databases">
        <title>Draft genome sequence of Streptomyces sp. B-S-A6 isolated from a cave soil in Thailand.</title>
        <authorList>
            <person name="Chamroensaksri N."/>
            <person name="Muangham S."/>
        </authorList>
    </citation>
    <scope>NUCLEOTIDE SEQUENCE [LARGE SCALE GENOMIC DNA]</scope>
    <source>
        <strain evidence="2 3">B-S-A6</strain>
    </source>
</reference>
<evidence type="ECO:0000313" key="3">
    <source>
        <dbReference type="Proteomes" id="UP001223978"/>
    </source>
</evidence>
<dbReference type="EMBL" id="JASCIQ010000060">
    <property type="protein sequence ID" value="MDI3409120.1"/>
    <property type="molecule type" value="Genomic_DNA"/>
</dbReference>
<comment type="caution">
    <text evidence="2">The sequence shown here is derived from an EMBL/GenBank/DDBJ whole genome shotgun (WGS) entry which is preliminary data.</text>
</comment>
<organism evidence="2 3">
    <name type="scientific">Streptomyces cavernicola</name>
    <dbReference type="NCBI Taxonomy" id="3043613"/>
    <lineage>
        <taxon>Bacteria</taxon>
        <taxon>Bacillati</taxon>
        <taxon>Actinomycetota</taxon>
        <taxon>Actinomycetes</taxon>
        <taxon>Kitasatosporales</taxon>
        <taxon>Streptomycetaceae</taxon>
        <taxon>Streptomyces</taxon>
    </lineage>
</organism>
<protein>
    <submittedName>
        <fullName evidence="2">Uncharacterized protein</fullName>
    </submittedName>
</protein>